<dbReference type="STRING" id="1666912.Ga0058931_0726"/>
<proteinExistence type="predicted"/>
<reference evidence="2 3" key="1">
    <citation type="submission" date="2015-09" db="EMBL/GenBank/DDBJ databases">
        <title>Identification and resolution of microdiversity through metagenomic sequencing of parallel consortia.</title>
        <authorList>
            <person name="Nelson W.C."/>
            <person name="Romine M.F."/>
            <person name="Lindemann S.R."/>
        </authorList>
    </citation>
    <scope>NUCLEOTIDE SEQUENCE [LARGE SCALE GENOMIC DNA]</scope>
    <source>
        <strain evidence="2">HL-91</strain>
    </source>
</reference>
<dbReference type="Proteomes" id="UP000182045">
    <property type="component" value="Unassembled WGS sequence"/>
</dbReference>
<reference evidence="1 4" key="2">
    <citation type="submission" date="2016-01" db="EMBL/GenBank/DDBJ databases">
        <authorList>
            <person name="Varghese N."/>
        </authorList>
    </citation>
    <scope>NUCLEOTIDE SEQUENCE [LARGE SCALE GENOMIC DNA]</scope>
    <source>
        <strain evidence="1 4">HL-91</strain>
    </source>
</reference>
<keyword evidence="4" id="KW-1185">Reference proteome</keyword>
<evidence type="ECO:0000313" key="2">
    <source>
        <dbReference type="EMBL" id="KPP91263.1"/>
    </source>
</evidence>
<name>A0A0P7WAL9_9RHOB</name>
<dbReference type="EMBL" id="LJSG01000014">
    <property type="protein sequence ID" value="KPP91263.1"/>
    <property type="molecule type" value="Genomic_DNA"/>
</dbReference>
<accession>A0A0P7WAL9</accession>
<dbReference type="Proteomes" id="UP000050413">
    <property type="component" value="Unassembled WGS sequence"/>
</dbReference>
<evidence type="ECO:0000313" key="3">
    <source>
        <dbReference type="Proteomes" id="UP000050413"/>
    </source>
</evidence>
<dbReference type="EMBL" id="FBYC01000004">
    <property type="protein sequence ID" value="CUX80021.1"/>
    <property type="molecule type" value="Genomic_DNA"/>
</dbReference>
<dbReference type="AlphaFoldDB" id="A0A0P7WAL9"/>
<gene>
    <name evidence="1" type="ORF">Ga0058931_0726</name>
    <name evidence="2" type="ORF">HLUCCA05_14445</name>
</gene>
<dbReference type="SUPFAM" id="SSF110296">
    <property type="entry name" value="Oligoxyloglucan reducing end-specific cellobiohydrolase"/>
    <property type="match status" value="1"/>
</dbReference>
<organism evidence="2 3">
    <name type="scientific">Roseibaca calidilacus</name>
    <dbReference type="NCBI Taxonomy" id="1666912"/>
    <lineage>
        <taxon>Bacteria</taxon>
        <taxon>Pseudomonadati</taxon>
        <taxon>Pseudomonadota</taxon>
        <taxon>Alphaproteobacteria</taxon>
        <taxon>Rhodobacterales</taxon>
        <taxon>Paracoccaceae</taxon>
        <taxon>Roseinatronobacter</taxon>
    </lineage>
</organism>
<comment type="caution">
    <text evidence="2">The sequence shown here is derived from an EMBL/GenBank/DDBJ whole genome shotgun (WGS) entry which is preliminary data.</text>
</comment>
<evidence type="ECO:0000313" key="1">
    <source>
        <dbReference type="EMBL" id="CUX80021.1"/>
    </source>
</evidence>
<dbReference type="OrthoDB" id="8278692at2"/>
<sequence length="376" mass="39874">MPRPFLPVAFAAFSRDIFAIAYSPSTMGSPKSFVLSHDGRLAQPWGRVDMKRDIYALLPDPARAVEAGFVALSNEGDIYDVGAEGAPVTTLPDAGLSGRGGTFRLARAGDTVLVLGRGNQVWARDGAGAWQELAPDITPPEGYGPPTWTDALALGDGTLLLAGNAKAPDKVSLLIGAPKPPALGRPPTPEETAAYLAEHRAYVEAREAERATHFPMETLGFIARRTEQGWDLAETVQKGAIYGLAQAPDGAIWAVGDAGQILRSDDGARSFTAVTEARDVRYAGIAPTHDGMIVLQGRALSRVDAEGRMHPLPIPTTPQTQGKWLAPVDYAALPEGVFFLDANHGLLFRDASDWQRIDIPAALTGPAKAAKAWVAG</sequence>
<protein>
    <submittedName>
        <fullName evidence="2">Uncharacterized protein</fullName>
    </submittedName>
</protein>
<evidence type="ECO:0000313" key="4">
    <source>
        <dbReference type="Proteomes" id="UP000182045"/>
    </source>
</evidence>
<dbReference type="RefSeq" id="WP_072244972.1">
    <property type="nucleotide sequence ID" value="NZ_FBYC01000004.1"/>
</dbReference>